<dbReference type="Proteomes" id="UP000663852">
    <property type="component" value="Unassembled WGS sequence"/>
</dbReference>
<organism evidence="2 3">
    <name type="scientific">Adineta ricciae</name>
    <name type="common">Rotifer</name>
    <dbReference type="NCBI Taxonomy" id="249248"/>
    <lineage>
        <taxon>Eukaryota</taxon>
        <taxon>Metazoa</taxon>
        <taxon>Spiralia</taxon>
        <taxon>Gnathifera</taxon>
        <taxon>Rotifera</taxon>
        <taxon>Eurotatoria</taxon>
        <taxon>Bdelloidea</taxon>
        <taxon>Adinetida</taxon>
        <taxon>Adinetidae</taxon>
        <taxon>Adineta</taxon>
    </lineage>
</organism>
<name>A0A814AKY0_ADIRI</name>
<gene>
    <name evidence="2" type="ORF">EDS130_LOCUS10475</name>
</gene>
<evidence type="ECO:0000256" key="1">
    <source>
        <dbReference type="SAM" id="SignalP"/>
    </source>
</evidence>
<dbReference type="EMBL" id="CAJNOJ010000036">
    <property type="protein sequence ID" value="CAF0915069.1"/>
    <property type="molecule type" value="Genomic_DNA"/>
</dbReference>
<dbReference type="OrthoDB" id="9991793at2759"/>
<proteinExistence type="predicted"/>
<evidence type="ECO:0000313" key="3">
    <source>
        <dbReference type="Proteomes" id="UP000663852"/>
    </source>
</evidence>
<evidence type="ECO:0000313" key="2">
    <source>
        <dbReference type="EMBL" id="CAF0915069.1"/>
    </source>
</evidence>
<feature type="signal peptide" evidence="1">
    <location>
        <begin position="1"/>
        <end position="20"/>
    </location>
</feature>
<comment type="caution">
    <text evidence="2">The sequence shown here is derived from an EMBL/GenBank/DDBJ whole genome shotgun (WGS) entry which is preliminary data.</text>
</comment>
<feature type="chain" id="PRO_5033058456" evidence="1">
    <location>
        <begin position="21"/>
        <end position="165"/>
    </location>
</feature>
<keyword evidence="1" id="KW-0732">Signal</keyword>
<dbReference type="AlphaFoldDB" id="A0A814AKY0"/>
<reference evidence="2" key="1">
    <citation type="submission" date="2021-02" db="EMBL/GenBank/DDBJ databases">
        <authorList>
            <person name="Nowell W R."/>
        </authorList>
    </citation>
    <scope>NUCLEOTIDE SEQUENCE</scope>
</reference>
<sequence length="165" mass="18395">MMSASFTCMFSMNWFGLGISDPQGAGPDTYSSHWNADNQDGCVPTAQPNRCEIDGQRIIISSNYRPLAGIYSSSGLNAESFTRIDLMLMTLKRECANIEISYQAYVRFRKRAQNFQFSSDVTTPGYDSSWLYSFSISLGLGRCENSNVNNSLNATNYLINGKPLM</sequence>
<accession>A0A814AKY0</accession>
<protein>
    <submittedName>
        <fullName evidence="2">Uncharacterized protein</fullName>
    </submittedName>
</protein>